<keyword evidence="4 5" id="KW-0472">Membrane</keyword>
<dbReference type="InterPro" id="IPR011701">
    <property type="entry name" value="MFS"/>
</dbReference>
<dbReference type="Proteomes" id="UP000290253">
    <property type="component" value="Unassembled WGS sequence"/>
</dbReference>
<dbReference type="InterPro" id="IPR020846">
    <property type="entry name" value="MFS_dom"/>
</dbReference>
<evidence type="ECO:0000259" key="6">
    <source>
        <dbReference type="PROSITE" id="PS50850"/>
    </source>
</evidence>
<feature type="transmembrane region" description="Helical" evidence="5">
    <location>
        <begin position="403"/>
        <end position="424"/>
    </location>
</feature>
<evidence type="ECO:0000256" key="4">
    <source>
        <dbReference type="ARBA" id="ARBA00023136"/>
    </source>
</evidence>
<comment type="caution">
    <text evidence="7">The sequence shown here is derived from an EMBL/GenBank/DDBJ whole genome shotgun (WGS) entry which is preliminary data.</text>
</comment>
<feature type="domain" description="Major facilitator superfamily (MFS) profile" evidence="6">
    <location>
        <begin position="27"/>
        <end position="428"/>
    </location>
</feature>
<evidence type="ECO:0000256" key="5">
    <source>
        <dbReference type="SAM" id="Phobius"/>
    </source>
</evidence>
<feature type="transmembrane region" description="Helical" evidence="5">
    <location>
        <begin position="177"/>
        <end position="198"/>
    </location>
</feature>
<name>A0A4Q1SHE3_9BACT</name>
<dbReference type="AlphaFoldDB" id="A0A4Q1SHE3"/>
<reference evidence="7 8" key="1">
    <citation type="journal article" date="2016" name="Int. J. Syst. Evol. Microbiol.">
        <title>Acidipila dinghuensis sp. nov., an acidobacterium isolated from forest soil.</title>
        <authorList>
            <person name="Jiang Y.W."/>
            <person name="Wang J."/>
            <person name="Chen M.H."/>
            <person name="Lv Y.Y."/>
            <person name="Qiu L.H."/>
        </authorList>
    </citation>
    <scope>NUCLEOTIDE SEQUENCE [LARGE SCALE GENOMIC DNA]</scope>
    <source>
        <strain evidence="7 8">DHOF10</strain>
    </source>
</reference>
<evidence type="ECO:0000256" key="1">
    <source>
        <dbReference type="ARBA" id="ARBA00004141"/>
    </source>
</evidence>
<evidence type="ECO:0000313" key="7">
    <source>
        <dbReference type="EMBL" id="RXS96777.1"/>
    </source>
</evidence>
<feature type="transmembrane region" description="Helical" evidence="5">
    <location>
        <begin position="314"/>
        <end position="331"/>
    </location>
</feature>
<keyword evidence="8" id="KW-1185">Reference proteome</keyword>
<dbReference type="PANTHER" id="PTHR11662">
    <property type="entry name" value="SOLUTE CARRIER FAMILY 17"/>
    <property type="match status" value="1"/>
</dbReference>
<dbReference type="PROSITE" id="PS50850">
    <property type="entry name" value="MFS"/>
    <property type="match status" value="1"/>
</dbReference>
<evidence type="ECO:0000256" key="2">
    <source>
        <dbReference type="ARBA" id="ARBA00022692"/>
    </source>
</evidence>
<keyword evidence="2 5" id="KW-0812">Transmembrane</keyword>
<gene>
    <name evidence="7" type="ORF">ESZ00_02160</name>
</gene>
<keyword evidence="3 5" id="KW-1133">Transmembrane helix</keyword>
<dbReference type="RefSeq" id="WP_129206560.1">
    <property type="nucleotide sequence ID" value="NZ_BMGU01000001.1"/>
</dbReference>
<comment type="subcellular location">
    <subcellularLocation>
        <location evidence="1">Membrane</location>
        <topology evidence="1">Multi-pass membrane protein</topology>
    </subcellularLocation>
</comment>
<dbReference type="GO" id="GO:0016020">
    <property type="term" value="C:membrane"/>
    <property type="evidence" value="ECO:0007669"/>
    <property type="project" value="UniProtKB-SubCell"/>
</dbReference>
<dbReference type="Pfam" id="PF07690">
    <property type="entry name" value="MFS_1"/>
    <property type="match status" value="1"/>
</dbReference>
<organism evidence="7 8">
    <name type="scientific">Silvibacterium dinghuense</name>
    <dbReference type="NCBI Taxonomy" id="1560006"/>
    <lineage>
        <taxon>Bacteria</taxon>
        <taxon>Pseudomonadati</taxon>
        <taxon>Acidobacteriota</taxon>
        <taxon>Terriglobia</taxon>
        <taxon>Terriglobales</taxon>
        <taxon>Acidobacteriaceae</taxon>
        <taxon>Silvibacterium</taxon>
    </lineage>
</organism>
<feature type="transmembrane region" description="Helical" evidence="5">
    <location>
        <begin position="337"/>
        <end position="358"/>
    </location>
</feature>
<feature type="transmembrane region" description="Helical" evidence="5">
    <location>
        <begin position="282"/>
        <end position="302"/>
    </location>
</feature>
<proteinExistence type="predicted"/>
<dbReference type="SUPFAM" id="SSF103473">
    <property type="entry name" value="MFS general substrate transporter"/>
    <property type="match status" value="1"/>
</dbReference>
<dbReference type="InterPro" id="IPR050382">
    <property type="entry name" value="MFS_Na/Anion_cotransporter"/>
</dbReference>
<feature type="transmembrane region" description="Helical" evidence="5">
    <location>
        <begin position="21"/>
        <end position="40"/>
    </location>
</feature>
<accession>A0A4Q1SHE3</accession>
<sequence length="434" mass="47318">MSSIDKLPADPLADASEANRGRVRWTICAMLFFATSINYMDRQVIALLKPTLAVKIGLTELNYAYIVDAFQVAYALGLILAGRIVDKIGTRIGYMLVMGVWSLSAMGHALASSAMEFGVARFCLGLGESGNFPAAIKTVAEWFPQGERSLATGIFNSGANVGAILAPLVVPWITLRFGWRAAFLATGIFSMLWILWWFKNYRKPADHPTLTGSELRYIYQEAAQQMGPSVPWLRLLGYRQTWAFALGKFLTDPIWWFYLFWLPSYFSTKYHLDLSHLGLPLILVYNMSAIGSIGGGWLPAPFRKLGFSPEVSRLAAMGFCALLVVPVFTIGSLHSEWAAIALLGIAAGAHQGWSANLFTTASDMFPRQAVGAVVGIGGMAGSVGGVLLANFTGHVLQKTQNYSVLFVIASSVYLLALVVINLLAPKLRRAEFAV</sequence>
<dbReference type="EMBL" id="SDMK01000001">
    <property type="protein sequence ID" value="RXS96777.1"/>
    <property type="molecule type" value="Genomic_DNA"/>
</dbReference>
<dbReference type="Gene3D" id="1.20.1250.20">
    <property type="entry name" value="MFS general substrate transporter like domains"/>
    <property type="match status" value="2"/>
</dbReference>
<dbReference type="CDD" id="cd17319">
    <property type="entry name" value="MFS_ExuT_GudP_like"/>
    <property type="match status" value="1"/>
</dbReference>
<protein>
    <submittedName>
        <fullName evidence="7">MFS transporter</fullName>
    </submittedName>
</protein>
<dbReference type="PANTHER" id="PTHR11662:SF285">
    <property type="entry name" value="HEXURONATE TRANSPORTER"/>
    <property type="match status" value="1"/>
</dbReference>
<dbReference type="InterPro" id="IPR036259">
    <property type="entry name" value="MFS_trans_sf"/>
</dbReference>
<feature type="transmembrane region" description="Helical" evidence="5">
    <location>
        <begin position="370"/>
        <end position="391"/>
    </location>
</feature>
<evidence type="ECO:0000256" key="3">
    <source>
        <dbReference type="ARBA" id="ARBA00022989"/>
    </source>
</evidence>
<dbReference type="OrthoDB" id="9773404at2"/>
<evidence type="ECO:0000313" key="8">
    <source>
        <dbReference type="Proteomes" id="UP000290253"/>
    </source>
</evidence>
<feature type="transmembrane region" description="Helical" evidence="5">
    <location>
        <begin position="63"/>
        <end position="85"/>
    </location>
</feature>
<dbReference type="GO" id="GO:0015134">
    <property type="term" value="F:hexuronate transmembrane transporter activity"/>
    <property type="evidence" value="ECO:0007669"/>
    <property type="project" value="TreeGrafter"/>
</dbReference>
<feature type="transmembrane region" description="Helical" evidence="5">
    <location>
        <begin position="242"/>
        <end position="262"/>
    </location>
</feature>